<dbReference type="NCBIfam" id="TIGR01128">
    <property type="entry name" value="holA"/>
    <property type="match status" value="1"/>
</dbReference>
<evidence type="ECO:0000259" key="10">
    <source>
        <dbReference type="Pfam" id="PF21694"/>
    </source>
</evidence>
<organism evidence="11 12">
    <name type="scientific">Mesonia phycicola</name>
    <dbReference type="NCBI Taxonomy" id="579105"/>
    <lineage>
        <taxon>Bacteria</taxon>
        <taxon>Pseudomonadati</taxon>
        <taxon>Bacteroidota</taxon>
        <taxon>Flavobacteriia</taxon>
        <taxon>Flavobacteriales</taxon>
        <taxon>Flavobacteriaceae</taxon>
        <taxon>Mesonia</taxon>
    </lineage>
</organism>
<feature type="domain" description="DNA polymerase III delta N-terminal" evidence="9">
    <location>
        <begin position="20"/>
        <end position="135"/>
    </location>
</feature>
<dbReference type="SUPFAM" id="SSF52540">
    <property type="entry name" value="P-loop containing nucleoside triphosphate hydrolases"/>
    <property type="match status" value="1"/>
</dbReference>
<keyword evidence="12" id="KW-1185">Reference proteome</keyword>
<dbReference type="GO" id="GO:0003677">
    <property type="term" value="F:DNA binding"/>
    <property type="evidence" value="ECO:0007669"/>
    <property type="project" value="InterPro"/>
</dbReference>
<dbReference type="InterPro" id="IPR008921">
    <property type="entry name" value="DNA_pol3_clamp-load_cplx_C"/>
</dbReference>
<evidence type="ECO:0000256" key="1">
    <source>
        <dbReference type="ARBA" id="ARBA00012417"/>
    </source>
</evidence>
<evidence type="ECO:0000313" key="11">
    <source>
        <dbReference type="EMBL" id="SHI95807.1"/>
    </source>
</evidence>
<name>A0A1M6FDR6_9FLAO</name>
<sequence length="336" mass="38252">MEQVKKIVADIKKGEVKPIYFLMGEEPYYIDVISKYFEEHLLTEEEKGFNQSVLYGRDVSVEDIISSAKRFPMMAQYQLVIVKEAQDLSRTIEKLAKYAENPQPSTILVFCYKYKKLDKRKALYKTLNKVGVVFESKPLYENQIPDWISKVLQGKNYSITPKASLLLVEFLGTDLGKINNELQKLQLILPEGSQITPELIEENIGISKDFNNFELQKALGGKDFKKAFRIIDYFSQNPREHPVLLTTGILFNFFTKILKYHSLANHDKANVAKTLGVNPFFVKDYAIAAKNYKMKEVSGIVEKLREVDAKGKGVGANSANTADLFKEILIKASIGR</sequence>
<evidence type="ECO:0000256" key="6">
    <source>
        <dbReference type="ARBA" id="ARBA00022932"/>
    </source>
</evidence>
<evidence type="ECO:0000256" key="3">
    <source>
        <dbReference type="ARBA" id="ARBA00022679"/>
    </source>
</evidence>
<accession>A0A1M6FDR6</accession>
<dbReference type="EMBL" id="FQYY01000006">
    <property type="protein sequence ID" value="SHI95807.1"/>
    <property type="molecule type" value="Genomic_DNA"/>
</dbReference>
<protein>
    <recommendedName>
        <fullName evidence="2">DNA polymerase III subunit delta</fullName>
        <ecNumber evidence="1">2.7.7.7</ecNumber>
    </recommendedName>
</protein>
<dbReference type="Pfam" id="PF21694">
    <property type="entry name" value="DNA_pol3_delta_C"/>
    <property type="match status" value="1"/>
</dbReference>
<comment type="catalytic activity">
    <reaction evidence="8">
        <text>DNA(n) + a 2'-deoxyribonucleoside 5'-triphosphate = DNA(n+1) + diphosphate</text>
        <dbReference type="Rhea" id="RHEA:22508"/>
        <dbReference type="Rhea" id="RHEA-COMP:17339"/>
        <dbReference type="Rhea" id="RHEA-COMP:17340"/>
        <dbReference type="ChEBI" id="CHEBI:33019"/>
        <dbReference type="ChEBI" id="CHEBI:61560"/>
        <dbReference type="ChEBI" id="CHEBI:173112"/>
        <dbReference type="EC" id="2.7.7.7"/>
    </reaction>
</comment>
<keyword evidence="3" id="KW-0808">Transferase</keyword>
<comment type="similarity">
    <text evidence="7">Belongs to the DNA polymerase HolA subunit family.</text>
</comment>
<dbReference type="PANTHER" id="PTHR34388:SF1">
    <property type="entry name" value="DNA POLYMERASE III SUBUNIT DELTA"/>
    <property type="match status" value="1"/>
</dbReference>
<evidence type="ECO:0000256" key="8">
    <source>
        <dbReference type="ARBA" id="ARBA00049244"/>
    </source>
</evidence>
<evidence type="ECO:0000259" key="9">
    <source>
        <dbReference type="Pfam" id="PF06144"/>
    </source>
</evidence>
<keyword evidence="4" id="KW-0548">Nucleotidyltransferase</keyword>
<evidence type="ECO:0000256" key="4">
    <source>
        <dbReference type="ARBA" id="ARBA00022695"/>
    </source>
</evidence>
<evidence type="ECO:0000313" key="12">
    <source>
        <dbReference type="Proteomes" id="UP000184225"/>
    </source>
</evidence>
<dbReference type="STRING" id="579105.SAMN04488096_10687"/>
<dbReference type="GO" id="GO:0006261">
    <property type="term" value="P:DNA-templated DNA replication"/>
    <property type="evidence" value="ECO:0007669"/>
    <property type="project" value="TreeGrafter"/>
</dbReference>
<dbReference type="GO" id="GO:0003887">
    <property type="term" value="F:DNA-directed DNA polymerase activity"/>
    <property type="evidence" value="ECO:0007669"/>
    <property type="project" value="UniProtKB-KW"/>
</dbReference>
<dbReference type="InterPro" id="IPR048466">
    <property type="entry name" value="DNA_pol3_delta-like_C"/>
</dbReference>
<dbReference type="SUPFAM" id="SSF48019">
    <property type="entry name" value="post-AAA+ oligomerization domain-like"/>
    <property type="match status" value="1"/>
</dbReference>
<evidence type="ECO:0000256" key="2">
    <source>
        <dbReference type="ARBA" id="ARBA00017703"/>
    </source>
</evidence>
<dbReference type="Gene3D" id="1.20.272.10">
    <property type="match status" value="1"/>
</dbReference>
<dbReference type="EC" id="2.7.7.7" evidence="1"/>
<dbReference type="OrthoDB" id="1172326at2"/>
<feature type="domain" description="DNA polymerase III delta subunit-like C-terminal" evidence="10">
    <location>
        <begin position="211"/>
        <end position="317"/>
    </location>
</feature>
<dbReference type="Gene3D" id="1.10.8.60">
    <property type="match status" value="1"/>
</dbReference>
<dbReference type="InterPro" id="IPR010372">
    <property type="entry name" value="DNA_pol3_delta_N"/>
</dbReference>
<dbReference type="Gene3D" id="3.40.50.300">
    <property type="entry name" value="P-loop containing nucleotide triphosphate hydrolases"/>
    <property type="match status" value="1"/>
</dbReference>
<proteinExistence type="inferred from homology"/>
<keyword evidence="5" id="KW-0235">DNA replication</keyword>
<dbReference type="GO" id="GO:0009360">
    <property type="term" value="C:DNA polymerase III complex"/>
    <property type="evidence" value="ECO:0007669"/>
    <property type="project" value="InterPro"/>
</dbReference>
<dbReference type="Pfam" id="PF06144">
    <property type="entry name" value="DNA_pol3_delta"/>
    <property type="match status" value="1"/>
</dbReference>
<dbReference type="AlphaFoldDB" id="A0A1M6FDR6"/>
<dbReference type="RefSeq" id="WP_073151268.1">
    <property type="nucleotide sequence ID" value="NZ_FQYY01000006.1"/>
</dbReference>
<evidence type="ECO:0000256" key="7">
    <source>
        <dbReference type="ARBA" id="ARBA00034754"/>
    </source>
</evidence>
<gene>
    <name evidence="11" type="ORF">SAMN04488096_10687</name>
</gene>
<reference evidence="11 12" key="1">
    <citation type="submission" date="2016-11" db="EMBL/GenBank/DDBJ databases">
        <authorList>
            <person name="Jaros S."/>
            <person name="Januszkiewicz K."/>
            <person name="Wedrychowicz H."/>
        </authorList>
    </citation>
    <scope>NUCLEOTIDE SEQUENCE [LARGE SCALE GENOMIC DNA]</scope>
    <source>
        <strain evidence="11 12">DSM 21425</strain>
    </source>
</reference>
<evidence type="ECO:0000256" key="5">
    <source>
        <dbReference type="ARBA" id="ARBA00022705"/>
    </source>
</evidence>
<keyword evidence="6" id="KW-0239">DNA-directed DNA polymerase</keyword>
<dbReference type="InterPro" id="IPR027417">
    <property type="entry name" value="P-loop_NTPase"/>
</dbReference>
<dbReference type="PANTHER" id="PTHR34388">
    <property type="entry name" value="DNA POLYMERASE III SUBUNIT DELTA"/>
    <property type="match status" value="1"/>
</dbReference>
<dbReference type="InterPro" id="IPR005790">
    <property type="entry name" value="DNA_polIII_delta"/>
</dbReference>
<dbReference type="Proteomes" id="UP000184225">
    <property type="component" value="Unassembled WGS sequence"/>
</dbReference>